<feature type="region of interest" description="Disordered" evidence="2">
    <location>
        <begin position="174"/>
        <end position="194"/>
    </location>
</feature>
<name>A0A1Z5KSN3_FISSO</name>
<proteinExistence type="predicted"/>
<evidence type="ECO:0000256" key="1">
    <source>
        <dbReference type="SAM" id="Coils"/>
    </source>
</evidence>
<dbReference type="EMBL" id="BDSP01000289">
    <property type="protein sequence ID" value="GAX29316.1"/>
    <property type="molecule type" value="Genomic_DNA"/>
</dbReference>
<dbReference type="AlphaFoldDB" id="A0A1Z5KSN3"/>
<organism evidence="3 4">
    <name type="scientific">Fistulifera solaris</name>
    <name type="common">Oleaginous diatom</name>
    <dbReference type="NCBI Taxonomy" id="1519565"/>
    <lineage>
        <taxon>Eukaryota</taxon>
        <taxon>Sar</taxon>
        <taxon>Stramenopiles</taxon>
        <taxon>Ochrophyta</taxon>
        <taxon>Bacillariophyta</taxon>
        <taxon>Bacillariophyceae</taxon>
        <taxon>Bacillariophycidae</taxon>
        <taxon>Naviculales</taxon>
        <taxon>Naviculaceae</taxon>
        <taxon>Fistulifera</taxon>
    </lineage>
</organism>
<sequence>MTQAAALITTFEHDVNVSASEKSNILKMLQTILHNLATEDDEKFRSLRLGNAKIHNLTRYPTIMMLLTQVAGFSRMTVENEDMLKVTTVPEGLDSVVALIAGAFQRVSVLVPKAATTNTSQAPLTEKQKARLLAEQKLEREKQEAREARKRTAAQIQADKYVRENDPNWKPQVNAAAAKSGTSISTFRDKYGES</sequence>
<dbReference type="CDD" id="cd09212">
    <property type="entry name" value="PUB"/>
    <property type="match status" value="1"/>
</dbReference>
<dbReference type="SUPFAM" id="SSF143503">
    <property type="entry name" value="PUG domain-like"/>
    <property type="match status" value="1"/>
</dbReference>
<accession>A0A1Z5KSN3</accession>
<comment type="caution">
    <text evidence="3">The sequence shown here is derived from an EMBL/GenBank/DDBJ whole genome shotgun (WGS) entry which is preliminary data.</text>
</comment>
<dbReference type="OrthoDB" id="41572at2759"/>
<keyword evidence="1" id="KW-0175">Coiled coil</keyword>
<feature type="coiled-coil region" evidence="1">
    <location>
        <begin position="124"/>
        <end position="158"/>
    </location>
</feature>
<dbReference type="Proteomes" id="UP000198406">
    <property type="component" value="Unassembled WGS sequence"/>
</dbReference>
<gene>
    <name evidence="3" type="ORF">FisN_16Hh250</name>
</gene>
<evidence type="ECO:0000256" key="2">
    <source>
        <dbReference type="SAM" id="MobiDB-lite"/>
    </source>
</evidence>
<dbReference type="Gene3D" id="1.20.58.2190">
    <property type="match status" value="1"/>
</dbReference>
<keyword evidence="4" id="KW-1185">Reference proteome</keyword>
<dbReference type="InParanoid" id="A0A1Z5KSN3"/>
<reference evidence="3 4" key="1">
    <citation type="journal article" date="2015" name="Plant Cell">
        <title>Oil accumulation by the oleaginous diatom Fistulifera solaris as revealed by the genome and transcriptome.</title>
        <authorList>
            <person name="Tanaka T."/>
            <person name="Maeda Y."/>
            <person name="Veluchamy A."/>
            <person name="Tanaka M."/>
            <person name="Abida H."/>
            <person name="Marechal E."/>
            <person name="Bowler C."/>
            <person name="Muto M."/>
            <person name="Sunaga Y."/>
            <person name="Tanaka M."/>
            <person name="Yoshino T."/>
            <person name="Taniguchi T."/>
            <person name="Fukuda Y."/>
            <person name="Nemoto M."/>
            <person name="Matsumoto M."/>
            <person name="Wong P.S."/>
            <person name="Aburatani S."/>
            <person name="Fujibuchi W."/>
        </authorList>
    </citation>
    <scope>NUCLEOTIDE SEQUENCE [LARGE SCALE GENOMIC DNA]</scope>
    <source>
        <strain evidence="3 4">JPCC DA0580</strain>
    </source>
</reference>
<dbReference type="InterPro" id="IPR036339">
    <property type="entry name" value="PUB-like_dom_sf"/>
</dbReference>
<protein>
    <submittedName>
        <fullName evidence="3">Uncharacterized protein</fullName>
    </submittedName>
</protein>
<evidence type="ECO:0000313" key="3">
    <source>
        <dbReference type="EMBL" id="GAX29316.1"/>
    </source>
</evidence>
<evidence type="ECO:0000313" key="4">
    <source>
        <dbReference type="Proteomes" id="UP000198406"/>
    </source>
</evidence>